<accession>A0ABW0KN80</accession>
<dbReference type="PANTHER" id="PTHR34849:SF3">
    <property type="entry name" value="SSR2962 PROTEIN"/>
    <property type="match status" value="1"/>
</dbReference>
<evidence type="ECO:0000313" key="1">
    <source>
        <dbReference type="EMBL" id="MFC5454193.1"/>
    </source>
</evidence>
<reference evidence="2" key="1">
    <citation type="journal article" date="2019" name="Int. J. Syst. Evol. Microbiol.">
        <title>The Global Catalogue of Microorganisms (GCM) 10K type strain sequencing project: providing services to taxonomists for standard genome sequencing and annotation.</title>
        <authorList>
            <consortium name="The Broad Institute Genomics Platform"/>
            <consortium name="The Broad Institute Genome Sequencing Center for Infectious Disease"/>
            <person name="Wu L."/>
            <person name="Ma J."/>
        </authorList>
    </citation>
    <scope>NUCLEOTIDE SEQUENCE [LARGE SCALE GENOMIC DNA]</scope>
    <source>
        <strain evidence="2">CGMCC 4.1469</strain>
    </source>
</reference>
<gene>
    <name evidence="1" type="ORF">ACFQDI_04930</name>
</gene>
<organism evidence="1 2">
    <name type="scientific">Prosthecobacter fluviatilis</name>
    <dbReference type="NCBI Taxonomy" id="445931"/>
    <lineage>
        <taxon>Bacteria</taxon>
        <taxon>Pseudomonadati</taxon>
        <taxon>Verrucomicrobiota</taxon>
        <taxon>Verrucomicrobiia</taxon>
        <taxon>Verrucomicrobiales</taxon>
        <taxon>Verrucomicrobiaceae</taxon>
        <taxon>Prosthecobacter</taxon>
    </lineage>
</organism>
<dbReference type="Proteomes" id="UP001596052">
    <property type="component" value="Unassembled WGS sequence"/>
</dbReference>
<proteinExistence type="predicted"/>
<dbReference type="EMBL" id="JBHSMQ010000001">
    <property type="protein sequence ID" value="MFC5454193.1"/>
    <property type="molecule type" value="Genomic_DNA"/>
</dbReference>
<name>A0ABW0KN80_9BACT</name>
<sequence length="84" mass="9407">MNAAAPPTNSLLSRITIDPEVCHGKPVIRGLRYPVESMLEYLSSGDTFEEVLAEFPDLERDDLRACIEFANQSLKLRSWQLVAA</sequence>
<dbReference type="PANTHER" id="PTHR34849">
    <property type="entry name" value="SSL5025 PROTEIN"/>
    <property type="match status" value="1"/>
</dbReference>
<dbReference type="InterPro" id="IPR009057">
    <property type="entry name" value="Homeodomain-like_sf"/>
</dbReference>
<dbReference type="Pfam" id="PF04255">
    <property type="entry name" value="DUF433"/>
    <property type="match status" value="1"/>
</dbReference>
<dbReference type="InterPro" id="IPR007367">
    <property type="entry name" value="DUF433"/>
</dbReference>
<protein>
    <submittedName>
        <fullName evidence="1">DUF433 domain-containing protein</fullName>
    </submittedName>
</protein>
<dbReference type="RefSeq" id="WP_377164013.1">
    <property type="nucleotide sequence ID" value="NZ_JBHSMQ010000001.1"/>
</dbReference>
<dbReference type="InterPro" id="IPR036388">
    <property type="entry name" value="WH-like_DNA-bd_sf"/>
</dbReference>
<dbReference type="Gene3D" id="1.10.10.10">
    <property type="entry name" value="Winged helix-like DNA-binding domain superfamily/Winged helix DNA-binding domain"/>
    <property type="match status" value="1"/>
</dbReference>
<dbReference type="SUPFAM" id="SSF46689">
    <property type="entry name" value="Homeodomain-like"/>
    <property type="match status" value="1"/>
</dbReference>
<comment type="caution">
    <text evidence="1">The sequence shown here is derived from an EMBL/GenBank/DDBJ whole genome shotgun (WGS) entry which is preliminary data.</text>
</comment>
<keyword evidence="2" id="KW-1185">Reference proteome</keyword>
<evidence type="ECO:0000313" key="2">
    <source>
        <dbReference type="Proteomes" id="UP001596052"/>
    </source>
</evidence>